<evidence type="ECO:0000313" key="5">
    <source>
        <dbReference type="Proteomes" id="UP000233553"/>
    </source>
</evidence>
<accession>A0A2N0WDP7</accession>
<dbReference type="InterPro" id="IPR047183">
    <property type="entry name" value="GDO-like"/>
</dbReference>
<keyword evidence="2" id="KW-0560">Oxidoreductase</keyword>
<evidence type="ECO:0000256" key="1">
    <source>
        <dbReference type="ARBA" id="ARBA00022964"/>
    </source>
</evidence>
<dbReference type="AlphaFoldDB" id="A0A2N0WDP7"/>
<comment type="caution">
    <text evidence="4">The sequence shown here is derived from an EMBL/GenBank/DDBJ whole genome shotgun (WGS) entry which is preliminary data.</text>
</comment>
<feature type="domain" description="Cupin type-2" evidence="3">
    <location>
        <begin position="97"/>
        <end position="164"/>
    </location>
</feature>
<dbReference type="GO" id="GO:0051213">
    <property type="term" value="F:dioxygenase activity"/>
    <property type="evidence" value="ECO:0007669"/>
    <property type="project" value="UniProtKB-KW"/>
</dbReference>
<dbReference type="CDD" id="cd02216">
    <property type="entry name" value="cupin_GDO-like_N"/>
    <property type="match status" value="1"/>
</dbReference>
<dbReference type="SUPFAM" id="SSF51182">
    <property type="entry name" value="RmlC-like cupins"/>
    <property type="match status" value="1"/>
</dbReference>
<dbReference type="InterPro" id="IPR011051">
    <property type="entry name" value="RmlC_Cupin_sf"/>
</dbReference>
<dbReference type="Pfam" id="PF07883">
    <property type="entry name" value="Cupin_2"/>
    <property type="match status" value="1"/>
</dbReference>
<evidence type="ECO:0000259" key="3">
    <source>
        <dbReference type="Pfam" id="PF07883"/>
    </source>
</evidence>
<reference evidence="4 5" key="1">
    <citation type="submission" date="2017-12" db="EMBL/GenBank/DDBJ databases">
        <title>Draft Genome sequences of multiple microbial strains isolated from spacecraft associated surfaces.</title>
        <authorList>
            <person name="Seuylemezian A."/>
            <person name="Vaishampayan P."/>
            <person name="Venkateswaran K."/>
        </authorList>
    </citation>
    <scope>NUCLEOTIDE SEQUENCE [LARGE SCALE GENOMIC DNA]</scope>
    <source>
        <strain evidence="4 5">2P01AA</strain>
    </source>
</reference>
<dbReference type="InterPro" id="IPR014710">
    <property type="entry name" value="RmlC-like_jellyroll"/>
</dbReference>
<dbReference type="Proteomes" id="UP000233553">
    <property type="component" value="Unassembled WGS sequence"/>
</dbReference>
<keyword evidence="1" id="KW-0223">Dioxygenase</keyword>
<dbReference type="PANTHER" id="PTHR41517:SF1">
    <property type="entry name" value="CUPIN"/>
    <property type="match status" value="1"/>
</dbReference>
<gene>
    <name evidence="4" type="ORF">CW311_12390</name>
</gene>
<name>A0A2N0WDP7_9GAMM</name>
<sequence length="353" mass="39650">MEQLGTLEELPERYREELNASNLVPLWPNLRSFIPPHKPRPQTVATAWYFQQIKPLLLEAGELTPIEKAERRVLALANPGHGLENMKVSPAMYLGMQLLLPQEWAPAHRHAPNAVRLIVEGQGAYTTVEGQKCLMEHGDMILTPSGLWHEHGHDGDQPVIWMDILDLPLVYYMEASFVEEGRRQEVERINQGTTLQYAAGIVPTPHFSREDAPYPMMRYAWKDTKKVLDALAEKAGYQDPLQVAYVNPETGQDCQNILGYSALLLRPNETLSLPLRSTAQVFHVIEGGLTIQIDQQDFHLTQADTACAPCFAAIDLINTSAQPCYVFVADEAPLQRKLGLYSIRDRHAEGVSP</sequence>
<evidence type="ECO:0000313" key="4">
    <source>
        <dbReference type="EMBL" id="PKF32837.1"/>
    </source>
</evidence>
<dbReference type="Gene3D" id="2.60.120.10">
    <property type="entry name" value="Jelly Rolls"/>
    <property type="match status" value="1"/>
</dbReference>
<organism evidence="4 5">
    <name type="scientific">Acinetobacter proteolyticus</name>
    <dbReference type="NCBI Taxonomy" id="1776741"/>
    <lineage>
        <taxon>Bacteria</taxon>
        <taxon>Pseudomonadati</taxon>
        <taxon>Pseudomonadota</taxon>
        <taxon>Gammaproteobacteria</taxon>
        <taxon>Moraxellales</taxon>
        <taxon>Moraxellaceae</taxon>
        <taxon>Acinetobacter</taxon>
    </lineage>
</organism>
<dbReference type="InterPro" id="IPR013096">
    <property type="entry name" value="Cupin_2"/>
</dbReference>
<protein>
    <submittedName>
        <fullName evidence="4">Cupin</fullName>
    </submittedName>
</protein>
<dbReference type="EMBL" id="PISJ01000014">
    <property type="protein sequence ID" value="PKF32837.1"/>
    <property type="molecule type" value="Genomic_DNA"/>
</dbReference>
<dbReference type="RefSeq" id="WP_101236725.1">
    <property type="nucleotide sequence ID" value="NZ_PISJ01000014.1"/>
</dbReference>
<dbReference type="PANTHER" id="PTHR41517">
    <property type="entry name" value="1,2-DIOXYGENASE PROTEIN-RELATED"/>
    <property type="match status" value="1"/>
</dbReference>
<proteinExistence type="predicted"/>
<evidence type="ECO:0000256" key="2">
    <source>
        <dbReference type="ARBA" id="ARBA00023002"/>
    </source>
</evidence>